<protein>
    <recommendedName>
        <fullName evidence="6">SUN domain-containing protein</fullName>
    </recommendedName>
</protein>
<gene>
    <name evidence="7" type="ORF">ACRE_038550</name>
</gene>
<feature type="compositionally biased region" description="Basic and acidic residues" evidence="5">
    <location>
        <begin position="312"/>
        <end position="326"/>
    </location>
</feature>
<dbReference type="AlphaFoldDB" id="A0A086T7J9"/>
<accession>A0A086T7J9</accession>
<evidence type="ECO:0000313" key="7">
    <source>
        <dbReference type="EMBL" id="KFH45331.1"/>
    </source>
</evidence>
<dbReference type="GO" id="GO:0034993">
    <property type="term" value="C:meiotic nuclear membrane microtubule tethering complex"/>
    <property type="evidence" value="ECO:0007669"/>
    <property type="project" value="TreeGrafter"/>
</dbReference>
<feature type="region of interest" description="Disordered" evidence="5">
    <location>
        <begin position="1"/>
        <end position="367"/>
    </location>
</feature>
<feature type="compositionally biased region" description="Basic and acidic residues" evidence="5">
    <location>
        <begin position="152"/>
        <end position="162"/>
    </location>
</feature>
<dbReference type="EMBL" id="JPKY01000034">
    <property type="protein sequence ID" value="KFH45331.1"/>
    <property type="molecule type" value="Genomic_DNA"/>
</dbReference>
<dbReference type="Gene3D" id="2.60.120.260">
    <property type="entry name" value="Galactose-binding domain-like"/>
    <property type="match status" value="1"/>
</dbReference>
<evidence type="ECO:0000256" key="4">
    <source>
        <dbReference type="ARBA" id="ARBA00023136"/>
    </source>
</evidence>
<feature type="compositionally biased region" description="Polar residues" evidence="5">
    <location>
        <begin position="194"/>
        <end position="215"/>
    </location>
</feature>
<feature type="compositionally biased region" description="Basic residues" evidence="5">
    <location>
        <begin position="1"/>
        <end position="11"/>
    </location>
</feature>
<sequence>MTPRPVRRGSRLHTVESDIQGGSPTPLPVLQKPNLPKLVGTPASRRQYTYGSGVEPPPARPDRVGRHNQPLDLGNAVGNVLSRQEQEDEDSVKKQVSARPRPGDDALETDELAGDGRASQRESRATGTTGTRRRSQRRASTTPQRAESVDSIYDKNMYDQRRFSPLPPTVQDQEDLRDDRSFATESDYYGDATIASSPRTTSSALNLRSTRNSAQKRPPSNLRNARRPSPVEEENVDELATSPQPDQPQAGPSLPEPVSSPPSNNEPELDDEFRNAAFGPERQANTPAPKRLRLKERPRRPGASSSSVGRPPTRDGLTETQEDRKLQLASSSLLTSQRTDRRLEARDSRRPDLSGNEASRPGISARATDYASNYSEADDAMQREIEASGERVTEPVSPWRDRWIRVKTFSPFNSSYRSGSHRESVGSQEVHGRLLDDDHDERGNPTAVNWWALLNPQTYLHVLLRLMDGLTDRITNLYRKAAGVFDLQRFLGLLGVVVLLGAIGTVVSNSDYDRSYFDAAPSINISPWSGLKDFAGKISDYAQSIPLPFQGDGGLPSFWDLDDEDHQHVEGYLKKYDKDLKLLRKAGKLHEASLEKLEKVVPKVVHMELKDGKPVVAQEFWHAMRDLLRADGGFLTIDKKGGDYVLNSEGHWRAIASKLATDPAFTSKLNLTMGGIESRMNSKMSSFWDSWVKDNDDKISSQLGSAMEKLKSAASERELNDVVKKLVNQQLHDGSSQGIVVTRDEFLRHLKNEFATHRSEIRAELNDLQPQLEELIRQSVKLASDTKTPPPSGMTREDVTTLVNNLLRKALADANLEAMARGKIHAHWDIELKNQVNYFSIGAGAVTDPKLSAKTYDPYKKGVIDDDAYARGIRGAQPLPPMAALMPWLDEGDCWCAARQTNYRGNPHGAALSVILGHQIVPQHVVVEHILPGATVDPGARPRDIEVHARIEDPATRERLRDFAATHFPEQDPSTDDWNAMPADLGPHFVKIGQFTYEGAELHDGVHVHRLSSELLALRAETDQVVVRATSNYGAANHTCFYRVRLYGHRLGVDFE</sequence>
<name>A0A086T7J9_HAPC1</name>
<keyword evidence="4" id="KW-0472">Membrane</keyword>
<proteinExistence type="predicted"/>
<evidence type="ECO:0000313" key="8">
    <source>
        <dbReference type="Proteomes" id="UP000029964"/>
    </source>
</evidence>
<dbReference type="PANTHER" id="PTHR12911">
    <property type="entry name" value="SAD1/UNC-84-LIKE PROTEIN-RELATED"/>
    <property type="match status" value="1"/>
</dbReference>
<feature type="compositionally biased region" description="Low complexity" evidence="5">
    <location>
        <begin position="327"/>
        <end position="337"/>
    </location>
</feature>
<evidence type="ECO:0000256" key="5">
    <source>
        <dbReference type="SAM" id="MobiDB-lite"/>
    </source>
</evidence>
<dbReference type="Proteomes" id="UP000029964">
    <property type="component" value="Unassembled WGS sequence"/>
</dbReference>
<feature type="domain" description="SUN" evidence="6">
    <location>
        <begin position="844"/>
        <end position="1051"/>
    </location>
</feature>
<evidence type="ECO:0000256" key="3">
    <source>
        <dbReference type="ARBA" id="ARBA00022989"/>
    </source>
</evidence>
<dbReference type="PROSITE" id="PS51469">
    <property type="entry name" value="SUN"/>
    <property type="match status" value="1"/>
</dbReference>
<keyword evidence="3" id="KW-1133">Transmembrane helix</keyword>
<dbReference type="InterPro" id="IPR045119">
    <property type="entry name" value="SUN1-5"/>
</dbReference>
<dbReference type="GO" id="GO:0043495">
    <property type="term" value="F:protein-membrane adaptor activity"/>
    <property type="evidence" value="ECO:0007669"/>
    <property type="project" value="TreeGrafter"/>
</dbReference>
<dbReference type="PANTHER" id="PTHR12911:SF8">
    <property type="entry name" value="KLAROID PROTEIN-RELATED"/>
    <property type="match status" value="1"/>
</dbReference>
<organism evidence="7 8">
    <name type="scientific">Hapsidospora chrysogenum (strain ATCC 11550 / CBS 779.69 / DSM 880 / IAM 14645 / JCM 23072 / IMI 49137)</name>
    <name type="common">Acremonium chrysogenum</name>
    <dbReference type="NCBI Taxonomy" id="857340"/>
    <lineage>
        <taxon>Eukaryota</taxon>
        <taxon>Fungi</taxon>
        <taxon>Dikarya</taxon>
        <taxon>Ascomycota</taxon>
        <taxon>Pezizomycotina</taxon>
        <taxon>Sordariomycetes</taxon>
        <taxon>Hypocreomycetidae</taxon>
        <taxon>Hypocreales</taxon>
        <taxon>Bionectriaceae</taxon>
        <taxon>Hapsidospora</taxon>
    </lineage>
</organism>
<feature type="compositionally biased region" description="Basic residues" evidence="5">
    <location>
        <begin position="290"/>
        <end position="300"/>
    </location>
</feature>
<evidence type="ECO:0000256" key="1">
    <source>
        <dbReference type="ARBA" id="ARBA00004370"/>
    </source>
</evidence>
<dbReference type="HOGENOM" id="CLU_279786_0_0_1"/>
<evidence type="ECO:0000259" key="6">
    <source>
        <dbReference type="PROSITE" id="PS51469"/>
    </source>
</evidence>
<comment type="subcellular location">
    <subcellularLocation>
        <location evidence="1">Membrane</location>
    </subcellularLocation>
</comment>
<feature type="compositionally biased region" description="Basic and acidic residues" evidence="5">
    <location>
        <begin position="338"/>
        <end position="352"/>
    </location>
</feature>
<dbReference type="InterPro" id="IPR012919">
    <property type="entry name" value="SUN_dom"/>
</dbReference>
<dbReference type="OrthoDB" id="342281at2759"/>
<dbReference type="STRING" id="857340.A0A086T7J9"/>
<keyword evidence="8" id="KW-1185">Reference proteome</keyword>
<evidence type="ECO:0000256" key="2">
    <source>
        <dbReference type="ARBA" id="ARBA00022692"/>
    </source>
</evidence>
<reference evidence="8" key="1">
    <citation type="journal article" date="2014" name="Genome Announc.">
        <title>Genome sequence and annotation of Acremonium chrysogenum, producer of the beta-lactam antibiotic cephalosporin C.</title>
        <authorList>
            <person name="Terfehr D."/>
            <person name="Dahlmann T.A."/>
            <person name="Specht T."/>
            <person name="Zadra I."/>
            <person name="Kuernsteiner H."/>
            <person name="Kueck U."/>
        </authorList>
    </citation>
    <scope>NUCLEOTIDE SEQUENCE [LARGE SCALE GENOMIC DNA]</scope>
    <source>
        <strain evidence="8">ATCC 11550 / CBS 779.69 / DSM 880 / IAM 14645 / JCM 23072 / IMI 49137</strain>
    </source>
</reference>
<comment type="caution">
    <text evidence="7">The sequence shown here is derived from an EMBL/GenBank/DDBJ whole genome shotgun (WGS) entry which is preliminary data.</text>
</comment>
<keyword evidence="2" id="KW-0812">Transmembrane</keyword>